<evidence type="ECO:0000256" key="8">
    <source>
        <dbReference type="ARBA" id="ARBA00023239"/>
    </source>
</evidence>
<feature type="signal peptide" evidence="9">
    <location>
        <begin position="1"/>
        <end position="22"/>
    </location>
</feature>
<dbReference type="Proteomes" id="UP001165122">
    <property type="component" value="Unassembled WGS sequence"/>
</dbReference>
<evidence type="ECO:0000256" key="3">
    <source>
        <dbReference type="ARBA" id="ARBA00012362"/>
    </source>
</evidence>
<keyword evidence="4" id="KW-0028">Amino-acid biosynthesis</keyword>
<sequence length="361" mass="39602">MPRFPLTPVVALLFLCLLPTLSFNIGVVSNSRSSGFRRCDKIGHSVRDTFTTQLFAIGALARKAKEAEVKQWLEAGGAEEVKNVMLEMSGDAHIEVQPLLKDAITKRRRTLSVVAEYKRNFKGDGYVNEIFEPDLMSPIFREFGASACAVMTDKRVGGCDYDDLKTVTDEQENSRGDVPGPLPVVCSDMIVADEQIARAKLNGAQAVLLQLGLLNEEVLKGMMEKAAKIGLETVVQASTEEEVKTAVSLGAKIIKVNSIEEIEVKEEWREMMGEDVTAVADISANDNKQLEEVEEAWKLRDAGYQAVWVSDCLYKSGNDPTEHAGAIIQAMKAKSSVKYASPRSKSGKGEGSREYLGDIMM</sequence>
<evidence type="ECO:0000256" key="2">
    <source>
        <dbReference type="ARBA" id="ARBA00004696"/>
    </source>
</evidence>
<dbReference type="InterPro" id="IPR045186">
    <property type="entry name" value="Indole-3-glycerol_P_synth"/>
</dbReference>
<accession>A0A9W7FK13</accession>
<dbReference type="EMBL" id="BRXW01000205">
    <property type="protein sequence ID" value="GMI13974.1"/>
    <property type="molecule type" value="Genomic_DNA"/>
</dbReference>
<keyword evidence="8" id="KW-0456">Lyase</keyword>
<comment type="catalytic activity">
    <reaction evidence="1">
        <text>1-(2-carboxyphenylamino)-1-deoxy-D-ribulose 5-phosphate + H(+) = (1S,2R)-1-C-(indol-3-yl)glycerol 3-phosphate + CO2 + H2O</text>
        <dbReference type="Rhea" id="RHEA:23476"/>
        <dbReference type="ChEBI" id="CHEBI:15377"/>
        <dbReference type="ChEBI" id="CHEBI:15378"/>
        <dbReference type="ChEBI" id="CHEBI:16526"/>
        <dbReference type="ChEBI" id="CHEBI:58613"/>
        <dbReference type="ChEBI" id="CHEBI:58866"/>
        <dbReference type="EC" id="4.1.1.48"/>
    </reaction>
</comment>
<keyword evidence="6" id="KW-0822">Tryptophan biosynthesis</keyword>
<dbReference type="GO" id="GO:0004640">
    <property type="term" value="F:phosphoribosylanthranilate isomerase activity"/>
    <property type="evidence" value="ECO:0007669"/>
    <property type="project" value="TreeGrafter"/>
</dbReference>
<dbReference type="PANTHER" id="PTHR22854:SF2">
    <property type="entry name" value="INDOLE-3-GLYCEROL-PHOSPHATE SYNTHASE"/>
    <property type="match status" value="1"/>
</dbReference>
<reference evidence="12" key="1">
    <citation type="journal article" date="2023" name="Commun. Biol.">
        <title>Genome analysis of Parmales, the sister group of diatoms, reveals the evolutionary specialization of diatoms from phago-mixotrophs to photoautotrophs.</title>
        <authorList>
            <person name="Ban H."/>
            <person name="Sato S."/>
            <person name="Yoshikawa S."/>
            <person name="Yamada K."/>
            <person name="Nakamura Y."/>
            <person name="Ichinomiya M."/>
            <person name="Sato N."/>
            <person name="Blanc-Mathieu R."/>
            <person name="Endo H."/>
            <person name="Kuwata A."/>
            <person name="Ogata H."/>
        </authorList>
    </citation>
    <scope>NUCLEOTIDE SEQUENCE [LARGE SCALE GENOMIC DNA]</scope>
    <source>
        <strain evidence="12">NIES 3700</strain>
    </source>
</reference>
<feature type="domain" description="Indole-3-glycerol phosphate synthase" evidence="10">
    <location>
        <begin position="97"/>
        <end position="295"/>
    </location>
</feature>
<evidence type="ECO:0000256" key="1">
    <source>
        <dbReference type="ARBA" id="ARBA00001633"/>
    </source>
</evidence>
<evidence type="ECO:0000256" key="6">
    <source>
        <dbReference type="ARBA" id="ARBA00022822"/>
    </source>
</evidence>
<comment type="caution">
    <text evidence="11">The sequence shown here is derived from an EMBL/GenBank/DDBJ whole genome shotgun (WGS) entry which is preliminary data.</text>
</comment>
<dbReference type="GO" id="GO:0000162">
    <property type="term" value="P:L-tryptophan biosynthetic process"/>
    <property type="evidence" value="ECO:0007669"/>
    <property type="project" value="UniProtKB-KW"/>
</dbReference>
<proteinExistence type="predicted"/>
<gene>
    <name evidence="11" type="ORF">TrLO_g7640</name>
</gene>
<dbReference type="Pfam" id="PF00218">
    <property type="entry name" value="IGPS"/>
    <property type="match status" value="1"/>
</dbReference>
<dbReference type="EC" id="4.1.1.48" evidence="3"/>
<dbReference type="PANTHER" id="PTHR22854">
    <property type="entry name" value="TRYPTOPHAN BIOSYNTHESIS PROTEIN"/>
    <property type="match status" value="1"/>
</dbReference>
<dbReference type="SUPFAM" id="SSF51366">
    <property type="entry name" value="Ribulose-phoshate binding barrel"/>
    <property type="match status" value="1"/>
</dbReference>
<keyword evidence="9" id="KW-0732">Signal</keyword>
<dbReference type="InterPro" id="IPR011060">
    <property type="entry name" value="RibuloseP-bd_barrel"/>
</dbReference>
<evidence type="ECO:0000259" key="10">
    <source>
        <dbReference type="Pfam" id="PF00218"/>
    </source>
</evidence>
<name>A0A9W7FK13_9STRA</name>
<evidence type="ECO:0000256" key="4">
    <source>
        <dbReference type="ARBA" id="ARBA00022605"/>
    </source>
</evidence>
<dbReference type="Gene3D" id="3.20.20.70">
    <property type="entry name" value="Aldolase class I"/>
    <property type="match status" value="1"/>
</dbReference>
<keyword evidence="5" id="KW-0210">Decarboxylase</keyword>
<evidence type="ECO:0000256" key="5">
    <source>
        <dbReference type="ARBA" id="ARBA00022793"/>
    </source>
</evidence>
<dbReference type="InterPro" id="IPR013798">
    <property type="entry name" value="Indole-3-glycerol_P_synth_dom"/>
</dbReference>
<dbReference type="OrthoDB" id="524799at2759"/>
<dbReference type="InterPro" id="IPR013785">
    <property type="entry name" value="Aldolase_TIM"/>
</dbReference>
<organism evidence="11 12">
    <name type="scientific">Triparma laevis f. longispina</name>
    <dbReference type="NCBI Taxonomy" id="1714387"/>
    <lineage>
        <taxon>Eukaryota</taxon>
        <taxon>Sar</taxon>
        <taxon>Stramenopiles</taxon>
        <taxon>Ochrophyta</taxon>
        <taxon>Bolidophyceae</taxon>
        <taxon>Parmales</taxon>
        <taxon>Triparmaceae</taxon>
        <taxon>Triparma</taxon>
    </lineage>
</organism>
<evidence type="ECO:0000313" key="12">
    <source>
        <dbReference type="Proteomes" id="UP001165122"/>
    </source>
</evidence>
<protein>
    <recommendedName>
        <fullName evidence="3">indole-3-glycerol-phosphate synthase</fullName>
        <ecNumber evidence="3">4.1.1.48</ecNumber>
    </recommendedName>
</protein>
<feature type="chain" id="PRO_5040756266" description="indole-3-glycerol-phosphate synthase" evidence="9">
    <location>
        <begin position="23"/>
        <end position="361"/>
    </location>
</feature>
<evidence type="ECO:0000256" key="9">
    <source>
        <dbReference type="SAM" id="SignalP"/>
    </source>
</evidence>
<comment type="pathway">
    <text evidence="2">Amino-acid biosynthesis; L-tryptophan biosynthesis; L-tryptophan from chorismate: step 4/5.</text>
</comment>
<keyword evidence="12" id="KW-1185">Reference proteome</keyword>
<evidence type="ECO:0000256" key="7">
    <source>
        <dbReference type="ARBA" id="ARBA00023141"/>
    </source>
</evidence>
<dbReference type="GO" id="GO:0004425">
    <property type="term" value="F:indole-3-glycerol-phosphate synthase activity"/>
    <property type="evidence" value="ECO:0007669"/>
    <property type="project" value="UniProtKB-EC"/>
</dbReference>
<evidence type="ECO:0000313" key="11">
    <source>
        <dbReference type="EMBL" id="GMI13974.1"/>
    </source>
</evidence>
<dbReference type="AlphaFoldDB" id="A0A9W7FK13"/>
<keyword evidence="7" id="KW-0057">Aromatic amino acid biosynthesis</keyword>